<evidence type="ECO:0000313" key="1">
    <source>
        <dbReference type="EMBL" id="KAF0907828.1"/>
    </source>
</evidence>
<accession>A0A6G1D506</accession>
<keyword evidence="2" id="KW-1185">Reference proteome</keyword>
<comment type="caution">
    <text evidence="1">The sequence shown here is derived from an EMBL/GenBank/DDBJ whole genome shotgun (WGS) entry which is preliminary data.</text>
</comment>
<gene>
    <name evidence="1" type="ORF">E2562_020890</name>
</gene>
<sequence>MELVVADGFLPGSPVWLQALEVFCDPYYQQFYIQDLKTPETHYHFIQHAWMAKQGGGGPPSGGPRGSQGFGGWFGGGSSSGGLVAMSNGSWSSDGTGEHYTSEEDDSIITALVASLEYHWRPFRDMYYALNGEEAMSTYRDRIADTVYYG</sequence>
<name>A0A6G1D506_9ORYZ</name>
<protein>
    <submittedName>
        <fullName evidence="1">Uncharacterized protein</fullName>
    </submittedName>
</protein>
<proteinExistence type="predicted"/>
<dbReference type="OrthoDB" id="720266at2759"/>
<dbReference type="AlphaFoldDB" id="A0A6G1D506"/>
<reference evidence="1 2" key="1">
    <citation type="submission" date="2019-11" db="EMBL/GenBank/DDBJ databases">
        <title>Whole genome sequence of Oryza granulata.</title>
        <authorList>
            <person name="Li W."/>
        </authorList>
    </citation>
    <scope>NUCLEOTIDE SEQUENCE [LARGE SCALE GENOMIC DNA]</scope>
    <source>
        <strain evidence="2">cv. Menghai</strain>
        <tissue evidence="1">Leaf</tissue>
    </source>
</reference>
<evidence type="ECO:0000313" key="2">
    <source>
        <dbReference type="Proteomes" id="UP000479710"/>
    </source>
</evidence>
<organism evidence="1 2">
    <name type="scientific">Oryza meyeriana var. granulata</name>
    <dbReference type="NCBI Taxonomy" id="110450"/>
    <lineage>
        <taxon>Eukaryota</taxon>
        <taxon>Viridiplantae</taxon>
        <taxon>Streptophyta</taxon>
        <taxon>Embryophyta</taxon>
        <taxon>Tracheophyta</taxon>
        <taxon>Spermatophyta</taxon>
        <taxon>Magnoliopsida</taxon>
        <taxon>Liliopsida</taxon>
        <taxon>Poales</taxon>
        <taxon>Poaceae</taxon>
        <taxon>BOP clade</taxon>
        <taxon>Oryzoideae</taxon>
        <taxon>Oryzeae</taxon>
        <taxon>Oryzinae</taxon>
        <taxon>Oryza</taxon>
        <taxon>Oryza meyeriana</taxon>
    </lineage>
</organism>
<dbReference type="EMBL" id="SPHZ02000007">
    <property type="protein sequence ID" value="KAF0907828.1"/>
    <property type="molecule type" value="Genomic_DNA"/>
</dbReference>
<dbReference type="Proteomes" id="UP000479710">
    <property type="component" value="Unassembled WGS sequence"/>
</dbReference>